<evidence type="ECO:0000313" key="6">
    <source>
        <dbReference type="Proteomes" id="UP000015346"/>
    </source>
</evidence>
<dbReference type="PANTHER" id="PTHR42781:SF4">
    <property type="entry name" value="SPERMIDINE_PUTRESCINE IMPORT ATP-BINDING PROTEIN POTA"/>
    <property type="match status" value="1"/>
</dbReference>
<feature type="domain" description="ABC transporter" evidence="4">
    <location>
        <begin position="1"/>
        <end position="156"/>
    </location>
</feature>
<organism evidence="5 6">
    <name type="scientific">Rubellimicrobium thermophilum DSM 16684</name>
    <dbReference type="NCBI Taxonomy" id="1123069"/>
    <lineage>
        <taxon>Bacteria</taxon>
        <taxon>Pseudomonadati</taxon>
        <taxon>Pseudomonadota</taxon>
        <taxon>Alphaproteobacteria</taxon>
        <taxon>Rhodobacterales</taxon>
        <taxon>Roseobacteraceae</taxon>
        <taxon>Rubellimicrobium</taxon>
    </lineage>
</organism>
<gene>
    <name evidence="5" type="ORF">ruthe_01673</name>
</gene>
<protein>
    <submittedName>
        <fullName evidence="5">ABC-type spermidine/putrescine transport system, ATPase component</fullName>
    </submittedName>
</protein>
<evidence type="ECO:0000313" key="5">
    <source>
        <dbReference type="EMBL" id="EPX85951.1"/>
    </source>
</evidence>
<dbReference type="GO" id="GO:0016887">
    <property type="term" value="F:ATP hydrolysis activity"/>
    <property type="evidence" value="ECO:0007669"/>
    <property type="project" value="InterPro"/>
</dbReference>
<evidence type="ECO:0000256" key="3">
    <source>
        <dbReference type="ARBA" id="ARBA00022840"/>
    </source>
</evidence>
<dbReference type="Pfam" id="PF00005">
    <property type="entry name" value="ABC_tran"/>
    <property type="match status" value="1"/>
</dbReference>
<dbReference type="PANTHER" id="PTHR42781">
    <property type="entry name" value="SPERMIDINE/PUTRESCINE IMPORT ATP-BINDING PROTEIN POTA"/>
    <property type="match status" value="1"/>
</dbReference>
<keyword evidence="1" id="KW-0813">Transport</keyword>
<evidence type="ECO:0000256" key="2">
    <source>
        <dbReference type="ARBA" id="ARBA00022741"/>
    </source>
</evidence>
<keyword evidence="2" id="KW-0547">Nucleotide-binding</keyword>
<reference evidence="5 6" key="1">
    <citation type="journal article" date="2013" name="Stand. Genomic Sci.">
        <title>Genome sequence of the reddish-pigmented Rubellimicrobium thermophilum type strain (DSM 16684(T)), a member of the Roseobacter clade.</title>
        <authorList>
            <person name="Fiebig A."/>
            <person name="Riedel T."/>
            <person name="Gronow S."/>
            <person name="Petersen J."/>
            <person name="Klenk H.P."/>
            <person name="Goker M."/>
        </authorList>
    </citation>
    <scope>NUCLEOTIDE SEQUENCE [LARGE SCALE GENOMIC DNA]</scope>
    <source>
        <strain evidence="5 6">DSM 16684</strain>
    </source>
</reference>
<keyword evidence="6" id="KW-1185">Reference proteome</keyword>
<dbReference type="GO" id="GO:0005524">
    <property type="term" value="F:ATP binding"/>
    <property type="evidence" value="ECO:0007669"/>
    <property type="project" value="UniProtKB-KW"/>
</dbReference>
<accession>S9QX28</accession>
<dbReference type="PROSITE" id="PS00211">
    <property type="entry name" value="ABC_TRANSPORTER_1"/>
    <property type="match status" value="1"/>
</dbReference>
<dbReference type="STRING" id="1123069.ruthe_01673"/>
<dbReference type="RefSeq" id="WP_021097761.1">
    <property type="nucleotide sequence ID" value="NZ_KE557320.1"/>
</dbReference>
<keyword evidence="3" id="KW-0067">ATP-binding</keyword>
<evidence type="ECO:0000259" key="4">
    <source>
        <dbReference type="PROSITE" id="PS50893"/>
    </source>
</evidence>
<dbReference type="PROSITE" id="PS50893">
    <property type="entry name" value="ABC_TRANSPORTER_2"/>
    <property type="match status" value="1"/>
</dbReference>
<dbReference type="InterPro" id="IPR050093">
    <property type="entry name" value="ABC_SmlMolc_Importer"/>
</dbReference>
<evidence type="ECO:0000256" key="1">
    <source>
        <dbReference type="ARBA" id="ARBA00022448"/>
    </source>
</evidence>
<dbReference type="HOGENOM" id="CLU_000604_1_22_5"/>
<name>S9QX28_9RHOB</name>
<dbReference type="InterPro" id="IPR003439">
    <property type="entry name" value="ABC_transporter-like_ATP-bd"/>
</dbReference>
<dbReference type="Proteomes" id="UP000015346">
    <property type="component" value="Unassembled WGS sequence"/>
</dbReference>
<dbReference type="InterPro" id="IPR017871">
    <property type="entry name" value="ABC_transporter-like_CS"/>
</dbReference>
<dbReference type="Gene3D" id="3.40.50.300">
    <property type="entry name" value="P-loop containing nucleotide triphosphate hydrolases"/>
    <property type="match status" value="1"/>
</dbReference>
<proteinExistence type="predicted"/>
<sequence>MGLVFQSYALFPHMTALGNVVAAMGHRPRAERQAAARDLLARMGLAGLEDRRPAQLSGGQQQRVAVARALAREPRVLLLDEPFAALDRRTRRSLHAELRALRAAIRVPILLVTHDLDEARDLADLLCVIDQGETLQTAPPHEVLAAPTGDRIRRALDLD</sequence>
<comment type="caution">
    <text evidence="5">The sequence shown here is derived from an EMBL/GenBank/DDBJ whole genome shotgun (WGS) entry which is preliminary data.</text>
</comment>
<dbReference type="EMBL" id="AOLV01000012">
    <property type="protein sequence ID" value="EPX85951.1"/>
    <property type="molecule type" value="Genomic_DNA"/>
</dbReference>
<dbReference type="AlphaFoldDB" id="S9QX28"/>
<dbReference type="InterPro" id="IPR027417">
    <property type="entry name" value="P-loop_NTPase"/>
</dbReference>
<dbReference type="SUPFAM" id="SSF52540">
    <property type="entry name" value="P-loop containing nucleoside triphosphate hydrolases"/>
    <property type="match status" value="1"/>
</dbReference>